<dbReference type="SUPFAM" id="SSF49899">
    <property type="entry name" value="Concanavalin A-like lectins/glucanases"/>
    <property type="match status" value="1"/>
</dbReference>
<dbReference type="OrthoDB" id="424753at2759"/>
<dbReference type="PROSITE" id="PS50203">
    <property type="entry name" value="CALPAIN_CAT"/>
    <property type="match status" value="1"/>
</dbReference>
<evidence type="ECO:0000256" key="30">
    <source>
        <dbReference type="ARBA" id="ARBA00023242"/>
    </source>
</evidence>
<comment type="catalytic activity">
    <reaction evidence="32">
        <text>L-lysyl-[protein] + acetyl-CoA = N(6)-acetyl-L-lysyl-[protein] + CoA + H(+)</text>
        <dbReference type="Rhea" id="RHEA:45948"/>
        <dbReference type="Rhea" id="RHEA-COMP:9752"/>
        <dbReference type="Rhea" id="RHEA-COMP:10731"/>
        <dbReference type="ChEBI" id="CHEBI:15378"/>
        <dbReference type="ChEBI" id="CHEBI:29969"/>
        <dbReference type="ChEBI" id="CHEBI:57287"/>
        <dbReference type="ChEBI" id="CHEBI:57288"/>
        <dbReference type="ChEBI" id="CHEBI:61930"/>
        <dbReference type="EC" id="2.3.1.48"/>
    </reaction>
</comment>
<feature type="domain" description="ZZ-type" evidence="41">
    <location>
        <begin position="3360"/>
        <end position="3423"/>
    </location>
</feature>
<feature type="active site" evidence="35 37">
    <location>
        <position position="1961"/>
    </location>
</feature>
<dbReference type="SUPFAM" id="SSF49758">
    <property type="entry name" value="Calpain large subunit, middle domain (domain III)"/>
    <property type="match status" value="1"/>
</dbReference>
<dbReference type="SUPFAM" id="SSF57903">
    <property type="entry name" value="FYVE/PHD zinc finger"/>
    <property type="match status" value="1"/>
</dbReference>
<keyword evidence="13" id="KW-0808">Transferase</keyword>
<evidence type="ECO:0000259" key="43">
    <source>
        <dbReference type="PROSITE" id="PS51727"/>
    </source>
</evidence>
<feature type="transmembrane region" description="Helical" evidence="39">
    <location>
        <begin position="850"/>
        <end position="873"/>
    </location>
</feature>
<dbReference type="GO" id="GO:0031490">
    <property type="term" value="F:chromatin DNA binding"/>
    <property type="evidence" value="ECO:0007669"/>
    <property type="project" value="TreeGrafter"/>
</dbReference>
<dbReference type="GO" id="GO:0000123">
    <property type="term" value="C:histone acetyltransferase complex"/>
    <property type="evidence" value="ECO:0007669"/>
    <property type="project" value="TreeGrafter"/>
</dbReference>
<dbReference type="EC" id="2.3.1.48" evidence="8"/>
<comment type="similarity">
    <text evidence="7">Belongs to the peptidase C2 family.</text>
</comment>
<evidence type="ECO:0000256" key="12">
    <source>
        <dbReference type="ARBA" id="ARBA00022670"/>
    </source>
</evidence>
<feature type="transmembrane region" description="Helical" evidence="39">
    <location>
        <begin position="1057"/>
        <end position="1077"/>
    </location>
</feature>
<keyword evidence="11" id="KW-0963">Cytoplasm</keyword>
<feature type="transmembrane region" description="Helical" evidence="39">
    <location>
        <begin position="982"/>
        <end position="1002"/>
    </location>
</feature>
<dbReference type="SMART" id="SM00230">
    <property type="entry name" value="CysPc"/>
    <property type="match status" value="1"/>
</dbReference>
<evidence type="ECO:0000256" key="5">
    <source>
        <dbReference type="ARBA" id="ARBA00004496"/>
    </source>
</evidence>
<evidence type="ECO:0000256" key="8">
    <source>
        <dbReference type="ARBA" id="ARBA00013184"/>
    </source>
</evidence>
<feature type="domain" description="ZZ-type" evidence="41">
    <location>
        <begin position="3479"/>
        <end position="3532"/>
    </location>
</feature>
<keyword evidence="22" id="KW-0256">Endoplasmic reticulum</keyword>
<keyword evidence="26" id="KW-0805">Transcription regulation</keyword>
<feature type="domain" description="TAZ-type" evidence="40">
    <location>
        <begin position="3540"/>
        <end position="3621"/>
    </location>
</feature>
<feature type="transmembrane region" description="Helical" evidence="39">
    <location>
        <begin position="722"/>
        <end position="743"/>
    </location>
</feature>
<keyword evidence="28" id="KW-0010">Activator</keyword>
<keyword evidence="45" id="KW-1185">Reference proteome</keyword>
<feature type="transmembrane region" description="Helical" evidence="39">
    <location>
        <begin position="1083"/>
        <end position="1102"/>
    </location>
</feature>
<dbReference type="SMART" id="SM00291">
    <property type="entry name" value="ZnF_ZZ"/>
    <property type="match status" value="2"/>
</dbReference>
<evidence type="ECO:0000256" key="35">
    <source>
        <dbReference type="PIRSR" id="PIRSR622684-1"/>
    </source>
</evidence>
<proteinExistence type="inferred from homology"/>
<feature type="transmembrane region" description="Helical" evidence="39">
    <location>
        <begin position="947"/>
        <end position="970"/>
    </location>
</feature>
<feature type="domain" description="TAZ-type" evidence="40">
    <location>
        <begin position="2572"/>
        <end position="2650"/>
    </location>
</feature>
<dbReference type="CDD" id="cd00044">
    <property type="entry name" value="CysPc"/>
    <property type="match status" value="1"/>
</dbReference>
<dbReference type="InterPro" id="IPR013083">
    <property type="entry name" value="Znf_RING/FYVE/PHD"/>
</dbReference>
<dbReference type="InterPro" id="IPR022682">
    <property type="entry name" value="Calpain_domain_III"/>
</dbReference>
<dbReference type="GO" id="GO:0005634">
    <property type="term" value="C:nucleus"/>
    <property type="evidence" value="ECO:0007669"/>
    <property type="project" value="UniProtKB-SubCell"/>
</dbReference>
<evidence type="ECO:0000256" key="26">
    <source>
        <dbReference type="ARBA" id="ARBA00023015"/>
    </source>
</evidence>
<accession>A0A9E7GE58</accession>
<dbReference type="Pfam" id="PF00628">
    <property type="entry name" value="PHD"/>
    <property type="match status" value="1"/>
</dbReference>
<feature type="transmembrane region" description="Helical" evidence="39">
    <location>
        <begin position="771"/>
        <end position="791"/>
    </location>
</feature>
<evidence type="ECO:0000256" key="6">
    <source>
        <dbReference type="ARBA" id="ARBA00004651"/>
    </source>
</evidence>
<dbReference type="InterPro" id="IPR000169">
    <property type="entry name" value="Pept_cys_AS"/>
</dbReference>
<keyword evidence="19 36" id="KW-0863">Zinc-finger</keyword>
<evidence type="ECO:0000256" key="33">
    <source>
        <dbReference type="ARBA" id="ARBA00054983"/>
    </source>
</evidence>
<evidence type="ECO:0000256" key="18">
    <source>
        <dbReference type="ARBA" id="ARBA00022753"/>
    </source>
</evidence>
<keyword evidence="18" id="KW-0967">Endosome</keyword>
<gene>
    <name evidence="44" type="ORF">MUK42_23527</name>
</gene>
<feature type="transmembrane region" description="Helical" evidence="39">
    <location>
        <begin position="125"/>
        <end position="148"/>
    </location>
</feature>
<keyword evidence="10" id="KW-1003">Cell membrane</keyword>
<dbReference type="PRINTS" id="PR00704">
    <property type="entry name" value="CALPAIN"/>
</dbReference>
<evidence type="ECO:0000256" key="3">
    <source>
        <dbReference type="ARBA" id="ARBA00004337"/>
    </source>
</evidence>
<evidence type="ECO:0000256" key="13">
    <source>
        <dbReference type="ARBA" id="ARBA00022679"/>
    </source>
</evidence>
<feature type="transmembrane region" description="Helical" evidence="39">
    <location>
        <begin position="698"/>
        <end position="716"/>
    </location>
</feature>
<evidence type="ECO:0000313" key="45">
    <source>
        <dbReference type="Proteomes" id="UP001055439"/>
    </source>
</evidence>
<dbReference type="InterPro" id="IPR013320">
    <property type="entry name" value="ConA-like_dom_sf"/>
</dbReference>
<evidence type="ECO:0000256" key="19">
    <source>
        <dbReference type="ARBA" id="ARBA00022771"/>
    </source>
</evidence>
<dbReference type="SMART" id="SM00249">
    <property type="entry name" value="PHD"/>
    <property type="match status" value="1"/>
</dbReference>
<dbReference type="PROSITE" id="PS51727">
    <property type="entry name" value="CBP_P300_HAT"/>
    <property type="match status" value="1"/>
</dbReference>
<dbReference type="PROSITE" id="PS00139">
    <property type="entry name" value="THIOL_PROTEASE_CYS"/>
    <property type="match status" value="1"/>
</dbReference>
<dbReference type="SUPFAM" id="SSF54001">
    <property type="entry name" value="Cysteine proteinases"/>
    <property type="match status" value="1"/>
</dbReference>
<evidence type="ECO:0000256" key="37">
    <source>
        <dbReference type="PROSITE-ProRule" id="PRU00239"/>
    </source>
</evidence>
<dbReference type="PROSITE" id="PS50135">
    <property type="entry name" value="ZF_ZZ_2"/>
    <property type="match status" value="2"/>
</dbReference>
<evidence type="ECO:0000256" key="2">
    <source>
        <dbReference type="ARBA" id="ARBA00004123"/>
    </source>
</evidence>
<evidence type="ECO:0000256" key="23">
    <source>
        <dbReference type="ARBA" id="ARBA00022833"/>
    </source>
</evidence>
<feature type="compositionally biased region" description="Low complexity" evidence="38">
    <location>
        <begin position="369"/>
        <end position="384"/>
    </location>
</feature>
<evidence type="ECO:0000259" key="40">
    <source>
        <dbReference type="PROSITE" id="PS50134"/>
    </source>
</evidence>
<keyword evidence="27 39" id="KW-0472">Membrane</keyword>
<dbReference type="PANTHER" id="PTHR13808">
    <property type="entry name" value="CBP/P300-RELATED"/>
    <property type="match status" value="1"/>
</dbReference>
<feature type="transmembrane region" description="Helical" evidence="39">
    <location>
        <begin position="666"/>
        <end position="686"/>
    </location>
</feature>
<dbReference type="GO" id="GO:0010008">
    <property type="term" value="C:endosome membrane"/>
    <property type="evidence" value="ECO:0007669"/>
    <property type="project" value="UniProtKB-SubCell"/>
</dbReference>
<evidence type="ECO:0000256" key="36">
    <source>
        <dbReference type="PROSITE-ProRule" id="PRU00228"/>
    </source>
</evidence>
<evidence type="ECO:0000256" key="4">
    <source>
        <dbReference type="ARBA" id="ARBA00004477"/>
    </source>
</evidence>
<keyword evidence="14 39" id="KW-0812">Transmembrane</keyword>
<dbReference type="InterPro" id="IPR013178">
    <property type="entry name" value="Histone_AcTrfase_Rtt109/CBP"/>
</dbReference>
<keyword evidence="17" id="KW-0677">Repeat</keyword>
<keyword evidence="15" id="KW-0479">Metal-binding</keyword>
<dbReference type="Gene3D" id="3.30.40.10">
    <property type="entry name" value="Zinc/RING finger domain, C3HC4 (zinc finger)"/>
    <property type="match status" value="1"/>
</dbReference>
<keyword evidence="23" id="KW-0862">Zinc</keyword>
<feature type="transmembrane region" description="Helical" evidence="39">
    <location>
        <begin position="262"/>
        <end position="286"/>
    </location>
</feature>
<dbReference type="Gene3D" id="1.20.1020.10">
    <property type="entry name" value="TAZ domain"/>
    <property type="match status" value="2"/>
</dbReference>
<dbReference type="GO" id="GO:0005789">
    <property type="term" value="C:endoplasmic reticulum membrane"/>
    <property type="evidence" value="ECO:0007669"/>
    <property type="project" value="UniProtKB-SubCell"/>
</dbReference>
<dbReference type="InterPro" id="IPR031162">
    <property type="entry name" value="CBP_P300_HAT"/>
</dbReference>
<comment type="function">
    <text evidence="1">Acetyltransferase enzyme. Acetylates histones, giving a specific tag for transcriptional activation.</text>
</comment>
<dbReference type="GO" id="GO:0008270">
    <property type="term" value="F:zinc ion binding"/>
    <property type="evidence" value="ECO:0007669"/>
    <property type="project" value="UniProtKB-KW"/>
</dbReference>
<dbReference type="Gene3D" id="2.60.120.380">
    <property type="match status" value="1"/>
</dbReference>
<dbReference type="InterPro" id="IPR022684">
    <property type="entry name" value="Calpain_cysteine_protease"/>
</dbReference>
<dbReference type="EMBL" id="CP097508">
    <property type="protein sequence ID" value="URE10329.1"/>
    <property type="molecule type" value="Genomic_DNA"/>
</dbReference>
<evidence type="ECO:0000256" key="28">
    <source>
        <dbReference type="ARBA" id="ARBA00023159"/>
    </source>
</evidence>
<feature type="active site" evidence="35 37">
    <location>
        <position position="1783"/>
    </location>
</feature>
<feature type="transmembrane region" description="Helical" evidence="39">
    <location>
        <begin position="232"/>
        <end position="256"/>
    </location>
</feature>
<dbReference type="SUPFAM" id="SSF57933">
    <property type="entry name" value="TAZ domain"/>
    <property type="match status" value="2"/>
</dbReference>
<evidence type="ECO:0000259" key="42">
    <source>
        <dbReference type="PROSITE" id="PS50203"/>
    </source>
</evidence>
<dbReference type="Pfam" id="PF00648">
    <property type="entry name" value="Peptidase_C2"/>
    <property type="match status" value="1"/>
</dbReference>
<dbReference type="Pfam" id="PF08214">
    <property type="entry name" value="HAT_KAT11"/>
    <property type="match status" value="1"/>
</dbReference>
<dbReference type="GO" id="GO:0005667">
    <property type="term" value="C:transcription regulator complex"/>
    <property type="evidence" value="ECO:0007669"/>
    <property type="project" value="TreeGrafter"/>
</dbReference>
<dbReference type="InterPro" id="IPR000197">
    <property type="entry name" value="Znf_TAZ"/>
</dbReference>
<dbReference type="PANTHER" id="PTHR13808:SF39">
    <property type="entry name" value="HISTONE ACETYLTRANSFERASE HAC-LIKE 3-RELATED"/>
    <property type="match status" value="1"/>
</dbReference>
<evidence type="ECO:0000256" key="21">
    <source>
        <dbReference type="ARBA" id="ARBA00022807"/>
    </source>
</evidence>
<keyword evidence="24" id="KW-0156">Chromatin regulator</keyword>
<dbReference type="InterPro" id="IPR019787">
    <property type="entry name" value="Znf_PHD-finger"/>
</dbReference>
<feature type="domain" description="CBP/p300-type HAT" evidence="43">
    <location>
        <begin position="3010"/>
        <end position="3477"/>
    </location>
</feature>
<dbReference type="InterPro" id="IPR000433">
    <property type="entry name" value="Znf_ZZ"/>
</dbReference>
<feature type="transmembrane region" description="Helical" evidence="39">
    <location>
        <begin position="820"/>
        <end position="843"/>
    </location>
</feature>
<dbReference type="SMART" id="SM00720">
    <property type="entry name" value="calpain_III"/>
    <property type="match status" value="1"/>
</dbReference>
<evidence type="ECO:0000256" key="34">
    <source>
        <dbReference type="ARBA" id="ARBA00079208"/>
    </source>
</evidence>
<dbReference type="FunFam" id="2.60.120.380:FF:000005">
    <property type="entry name" value="calpain-type cysteine protease DEK1"/>
    <property type="match status" value="1"/>
</dbReference>
<dbReference type="Proteomes" id="UP001055439">
    <property type="component" value="Chromosome 6"/>
</dbReference>
<evidence type="ECO:0000256" key="32">
    <source>
        <dbReference type="ARBA" id="ARBA00048017"/>
    </source>
</evidence>
<dbReference type="SMART" id="SM01250">
    <property type="entry name" value="KAT11"/>
    <property type="match status" value="1"/>
</dbReference>
<dbReference type="SUPFAM" id="SSF57850">
    <property type="entry name" value="RING/U-box"/>
    <property type="match status" value="2"/>
</dbReference>
<evidence type="ECO:0000256" key="22">
    <source>
        <dbReference type="ARBA" id="ARBA00022824"/>
    </source>
</evidence>
<feature type="transmembrane region" description="Helical" evidence="39">
    <location>
        <begin position="1014"/>
        <end position="1036"/>
    </location>
</feature>
<keyword evidence="31" id="KW-0012">Acyltransferase</keyword>
<evidence type="ECO:0000256" key="7">
    <source>
        <dbReference type="ARBA" id="ARBA00007623"/>
    </source>
</evidence>
<dbReference type="Gene3D" id="3.30.60.90">
    <property type="match status" value="2"/>
</dbReference>
<dbReference type="Pfam" id="PF02135">
    <property type="entry name" value="zf-TAZ"/>
    <property type="match status" value="2"/>
</dbReference>
<feature type="transmembrane region" description="Helical" evidence="39">
    <location>
        <begin position="160"/>
        <end position="182"/>
    </location>
</feature>
<evidence type="ECO:0000256" key="14">
    <source>
        <dbReference type="ARBA" id="ARBA00022692"/>
    </source>
</evidence>
<evidence type="ECO:0000256" key="27">
    <source>
        <dbReference type="ARBA" id="ARBA00023136"/>
    </source>
</evidence>
<feature type="transmembrane region" description="Helical" evidence="39">
    <location>
        <begin position="320"/>
        <end position="339"/>
    </location>
</feature>
<dbReference type="GO" id="GO:0005886">
    <property type="term" value="C:plasma membrane"/>
    <property type="evidence" value="ECO:0007669"/>
    <property type="project" value="UniProtKB-SubCell"/>
</dbReference>
<dbReference type="InterPro" id="IPR022683">
    <property type="entry name" value="Calpain_III"/>
</dbReference>
<reference evidence="44" key="1">
    <citation type="submission" date="2022-05" db="EMBL/GenBank/DDBJ databases">
        <title>The Musa troglodytarum L. genome provides insights into the mechanism of non-climacteric behaviour and enrichment of carotenoids.</title>
        <authorList>
            <person name="Wang J."/>
        </authorList>
    </citation>
    <scope>NUCLEOTIDE SEQUENCE</scope>
    <source>
        <tissue evidence="44">Leaf</tissue>
    </source>
</reference>
<dbReference type="FunFam" id="3.90.70.10:FF:000038">
    <property type="entry name" value="Calpain-type cysteine protease DEK1"/>
    <property type="match status" value="1"/>
</dbReference>
<feature type="transmembrane region" description="Helical" evidence="39">
    <location>
        <begin position="921"/>
        <end position="941"/>
    </location>
</feature>
<dbReference type="GO" id="GO:0006508">
    <property type="term" value="P:proteolysis"/>
    <property type="evidence" value="ECO:0007669"/>
    <property type="project" value="UniProtKB-KW"/>
</dbReference>
<evidence type="ECO:0000256" key="29">
    <source>
        <dbReference type="ARBA" id="ARBA00023163"/>
    </source>
</evidence>
<dbReference type="PROSITE" id="PS50134">
    <property type="entry name" value="ZF_TAZ"/>
    <property type="match status" value="2"/>
</dbReference>
<dbReference type="Pfam" id="PF01067">
    <property type="entry name" value="Calpain_III"/>
    <property type="match status" value="1"/>
</dbReference>
<evidence type="ECO:0000256" key="11">
    <source>
        <dbReference type="ARBA" id="ARBA00022490"/>
    </source>
</evidence>
<keyword evidence="16" id="KW-0732">Signal</keyword>
<dbReference type="FunFam" id="2.60.120.200:FF:000165">
    <property type="entry name" value="Calpain-type cysteine protease DEK1"/>
    <property type="match status" value="1"/>
</dbReference>
<dbReference type="SMART" id="SM00551">
    <property type="entry name" value="ZnF_TAZ"/>
    <property type="match status" value="2"/>
</dbReference>
<feature type="active site" evidence="35 37">
    <location>
        <position position="1941"/>
    </location>
</feature>
<keyword evidence="25 39" id="KW-1133">Transmembrane helix</keyword>
<dbReference type="InterPro" id="IPR035898">
    <property type="entry name" value="TAZ_dom_sf"/>
</dbReference>
<evidence type="ECO:0000256" key="17">
    <source>
        <dbReference type="ARBA" id="ARBA00022737"/>
    </source>
</evidence>
<dbReference type="InterPro" id="IPR011011">
    <property type="entry name" value="Znf_FYVE_PHD"/>
</dbReference>
<feature type="transmembrane region" description="Helical" evidence="39">
    <location>
        <begin position="1114"/>
        <end position="1132"/>
    </location>
</feature>
<dbReference type="Gene3D" id="2.60.120.200">
    <property type="match status" value="1"/>
</dbReference>
<evidence type="ECO:0000313" key="44">
    <source>
        <dbReference type="EMBL" id="URE10329.1"/>
    </source>
</evidence>
<feature type="transmembrane region" description="Helical" evidence="39">
    <location>
        <begin position="888"/>
        <end position="909"/>
    </location>
</feature>
<feature type="domain" description="Calpain catalytic" evidence="42">
    <location>
        <begin position="1725"/>
        <end position="2019"/>
    </location>
</feature>
<dbReference type="GO" id="GO:0003713">
    <property type="term" value="F:transcription coactivator activity"/>
    <property type="evidence" value="ECO:0007669"/>
    <property type="project" value="TreeGrafter"/>
</dbReference>
<evidence type="ECO:0000256" key="9">
    <source>
        <dbReference type="ARBA" id="ARBA00022473"/>
    </source>
</evidence>
<evidence type="ECO:0000259" key="41">
    <source>
        <dbReference type="PROSITE" id="PS50135"/>
    </source>
</evidence>
<evidence type="ECO:0000256" key="10">
    <source>
        <dbReference type="ARBA" id="ARBA00022475"/>
    </source>
</evidence>
<dbReference type="InterPro" id="IPR019786">
    <property type="entry name" value="Zinc_finger_PHD-type_CS"/>
</dbReference>
<keyword evidence="20 37" id="KW-0378">Hydrolase</keyword>
<keyword evidence="21 37" id="KW-0788">Thiol protease</keyword>
<organism evidence="44 45">
    <name type="scientific">Musa troglodytarum</name>
    <name type="common">fe'i banana</name>
    <dbReference type="NCBI Taxonomy" id="320322"/>
    <lineage>
        <taxon>Eukaryota</taxon>
        <taxon>Viridiplantae</taxon>
        <taxon>Streptophyta</taxon>
        <taxon>Embryophyta</taxon>
        <taxon>Tracheophyta</taxon>
        <taxon>Spermatophyta</taxon>
        <taxon>Magnoliopsida</taxon>
        <taxon>Liliopsida</taxon>
        <taxon>Zingiberales</taxon>
        <taxon>Musaceae</taxon>
        <taxon>Musa</taxon>
    </lineage>
</organism>
<dbReference type="InterPro" id="IPR038765">
    <property type="entry name" value="Papain-like_cys_pep_sf"/>
</dbReference>
<evidence type="ECO:0000256" key="31">
    <source>
        <dbReference type="ARBA" id="ARBA00023315"/>
    </source>
</evidence>
<dbReference type="Gene3D" id="3.90.70.10">
    <property type="entry name" value="Cysteine proteinases"/>
    <property type="match status" value="1"/>
</dbReference>
<dbReference type="InterPro" id="IPR036213">
    <property type="entry name" value="Calpain_III_sf"/>
</dbReference>
<dbReference type="InterPro" id="IPR001300">
    <property type="entry name" value="Peptidase_C2_calpain_cat"/>
</dbReference>
<evidence type="ECO:0000256" key="39">
    <source>
        <dbReference type="SAM" id="Phobius"/>
    </source>
</evidence>
<dbReference type="PROSITE" id="PS01359">
    <property type="entry name" value="ZF_PHD_1"/>
    <property type="match status" value="1"/>
</dbReference>
<keyword evidence="30" id="KW-0539">Nucleus</keyword>
<dbReference type="InterPro" id="IPR001965">
    <property type="entry name" value="Znf_PHD"/>
</dbReference>
<evidence type="ECO:0000256" key="24">
    <source>
        <dbReference type="ARBA" id="ARBA00022853"/>
    </source>
</evidence>
<keyword evidence="9" id="KW-0217">Developmental protein</keyword>
<evidence type="ECO:0000256" key="20">
    <source>
        <dbReference type="ARBA" id="ARBA00022801"/>
    </source>
</evidence>
<evidence type="ECO:0000256" key="38">
    <source>
        <dbReference type="SAM" id="MobiDB-lite"/>
    </source>
</evidence>
<keyword evidence="29" id="KW-0804">Transcription</keyword>
<protein>
    <recommendedName>
        <fullName evidence="8">histone acetyltransferase</fullName>
        <ecNumber evidence="8">2.3.1.48</ecNumber>
    </recommendedName>
    <alternativeName>
        <fullName evidence="34">Protein DEFECTIVE KERNEL 1</fullName>
    </alternativeName>
</protein>
<name>A0A9E7GE58_9LILI</name>
<evidence type="ECO:0000256" key="16">
    <source>
        <dbReference type="ARBA" id="ARBA00022729"/>
    </source>
</evidence>
<dbReference type="GO" id="GO:0045944">
    <property type="term" value="P:positive regulation of transcription by RNA polymerase II"/>
    <property type="evidence" value="ECO:0007669"/>
    <property type="project" value="TreeGrafter"/>
</dbReference>
<feature type="region of interest" description="Disordered" evidence="38">
    <location>
        <begin position="365"/>
        <end position="384"/>
    </location>
</feature>
<dbReference type="GO" id="GO:0004402">
    <property type="term" value="F:histone acetyltransferase activity"/>
    <property type="evidence" value="ECO:0007669"/>
    <property type="project" value="InterPro"/>
</dbReference>
<dbReference type="GO" id="GO:0004198">
    <property type="term" value="F:calcium-dependent cysteine-type endopeptidase activity"/>
    <property type="evidence" value="ECO:0007669"/>
    <property type="project" value="InterPro"/>
</dbReference>
<comment type="function">
    <text evidence="33">Essential protease involved in epiderm development. Required for aleurone cell development in the endosperm probably by maintaining and restricting the aleurone and embryonic epidermal L1 cell-layer fates as well as meristems organization. Involved in the maintenance of adaxial/abaxial axis information in developing leaves, probably by regulating cell proliferation and expansion. Does not need calcium ions to be active.</text>
</comment>
<dbReference type="InterPro" id="IPR043145">
    <property type="entry name" value="Znf_ZZ_sf"/>
</dbReference>
<evidence type="ECO:0000256" key="1">
    <source>
        <dbReference type="ARBA" id="ARBA00002581"/>
    </source>
</evidence>
<evidence type="ECO:0000256" key="25">
    <source>
        <dbReference type="ARBA" id="ARBA00022989"/>
    </source>
</evidence>
<evidence type="ECO:0000256" key="15">
    <source>
        <dbReference type="ARBA" id="ARBA00022723"/>
    </source>
</evidence>
<feature type="transmembrane region" description="Helical" evidence="39">
    <location>
        <begin position="293"/>
        <end position="314"/>
    </location>
</feature>
<sequence>MAEPTCRTPLVDVASTNRIAGPTPARDASPRTKAGRLTQSVAGLGSLYIAALSSINELTNVTFSSHWLTRLPPLTPLFFLNPQFRGFFHRGSRKISGLSLFPLAPARFPATARGRTPLPGAKGAVAYLLLLAVALLCAYELCAVYVTAGASASEQYSPSGFFFGVSAIALAINMLFICRMVFNGSGFDVDEYVRKSYKFAYSDCIEVGPLACLPEPPDPNELYMQKSRRQVLVLHLGVLYLGSVISLVVYSVLYGLTAKEAHWLGAVTSVAVLVLDWNMGVCLFAFELVRSRVVALFVAGISRIFLICFGVHYWYLGHCISYAFVASVLLAAAVSRRLFVSNPLVERRDALRSTVIRLREGFRRKGQNSSSSSSEGCGSSVKRSSSSVEAGHHITAIEDICGSNSHCASGSSNWNSLLFGRSRSCQEDVNCDKNVDCGSASLALRSNSCRPVVHDSEMIRTAADRHLDHNSSLLVCSSSGLESQGCESSGSGATLINHAGLDLNIALIFQDRLNDPRITSILKRKAGLADHELASLLQDKGLDPNFAFMLKEKGLDPRILSLLQRSSLDADRDHQDAADVGVPDSGRLDSTVPNQVSLSEELRQRGLEKWLNISRLMMHQMAGTAERAWILFSLVFIVETVLVSVFRPKPVTVINATHEQFEFGFSVLLLSPAVCSIMAFLWSLHAEGMSMTSRPRKYGFIAWLLSTCVGLLLSFLSKSSLILGLALTFPLMVACLSVAVPIWKRNGYRFWISGGLENHADSRQSSRKERILLALSLFIFIGSVVALGAIISAKPLDDLGYKGWNVDQNSAYSPYTTSMYLGWALASAIALMFTAVLPIVAWFATYRFSLSSAICLGFFTIVLVTFCGASYWGVVSSREDRIPLKADFLAALLPLICIPAFLCLFTGLYKWKDDDWKLSRGVYVFVGIGFMLLLGAISALTCLITPWTVGVAFLLVILLILLAIAVIHYWASNNFFLTRTQMLFVCFLVFLLALAAFILGLFEGKPFVGASVGYFSFLFLLAGRALTVLLSPPIVVYSPRVLPVYIYDAHADCAKNVSHAILILYGIALATEGWGVIASLKIYPPFAGAAVSAITLVVAFGFAVSRSCLTCKSYVHTFYLSALLINVLYFQMMEDAVRCLSKDTVVQAITRSATKTRNALAGTYSAPQRSASSAALLIGDPTVTRDRAGNFVLPRADVMKLRDRLRNEEIAAGLFFCGVKNGLMYHRESLSDADYKRKMCAHARILALEEAIDTEWVYMWDKFGGYLLLLLGLTAKAEQVQDEVRLRLFLDSIGLSDLSAKEIKKWMPEDRRQFEILQESYIREKEMEEEILMQRREEEGKGKERRKALLEKEERKWKEIEASLLASIPNVGNREAAAMAAAVRAVGGDSVLDDSFARERISSIACHIRTAELARRAEQTGIQGAVCILDDEPRSSGRHCGQIHPSLCHSQRVTFSIAVMIQPESGPVCLLGTEYEKKLCWEILVAGSEQGIEAGQVGLRLIIKGDRLTTVAKEWSIGSASITDGRWHIVTVTLDAELGEATSYIDGGYDGYHSVSPLQETSCIWEEGTSVWAGVRPPVDLDAFGRSDSEGVDSKMQIMDAFLWGRCLTEDEIAALHAAVGTAAYDLIDLSGDVWHLGDSPSRVDDWESEEAEVELYDREDVDWDGQYSSGRKRRSAHEAVTLDMDIFTRKLRKPRFETQEEINQRMLSVEKAVKEALLAKGETHFTDQDFPPNDRSLYVDPVVSEWMRPTDLVKIRCISSRPCLFSGSVNSSDVCQGRLGDCWFLSAVAVLTEVSRISEVIITPEFNEEGIYTVRFCIQGEWVPVVVDDWIPCESPGKPAFATSRKRNELWVSVLEKAYAKLHGSYEALEGGLVQDALVDLTGGAGEEIDMRTAQAQIDLASGRLWSQLLHFKREGFLLGAGSPSGSDVHVSSSGIVQGHAYSILQVREVDGHKLIQIRNPWANEVEWNGPWSDTSLEWSDRMKHKLKHVPQSKDGIFWMSWQDFQIHFRSIYVCRIYPPEMRYSVHGQWRGYSAGGCQDYESWHQNPQFRLRATGPEASFPIHVFITLTQGVSFSRKSNAFRNFQSSHDSSLFYIGMRILKTRGRRAAYNIYLHESVGGTDYVNSREVSCELIGLELILVQITAANPCCISTRVVYSDTPVALPARLALLDPARTPSSAELVNSGSGNLHIRNLRVSSQMTVPNVWSLETPSDMKETFPAVFNDPTSSTGDAKISCNLFQSVSFNSHLFDSPVLGDGFSASHRYIPNEHHRVVAGVSLGSAGNLTPWSGGKPEPKTPQHVPPLSRNITINQRFGNQMPPEQYNECHNNQFLHESTTKGMSCMAQMPFCSTANNFHNADLPLSMGHVQVKDGAGAPEAFTDPSIYGDTRLMFDWKFSSLKVSSMPVSPFVSSIDSKIMKGRFIGSNFELTDMIGTQQPPLGSGSLLQSYLQAQVHDSEQGHLCQIKEKCKGSQPSLQGPHPPYDPFVQHQFLQKDQYQQQEENIDGNQDFASSHSESFSNGPCLMNSQNLLDLVPIEPLAIHDVIKHEQPPSLFQGIASEEFDHLTTIPQRPTRFQAIHNVLFLYEHVRNCQDDGKGCILFQCMNLKRNLHHILHCKDANCTKNCFKYKRLFDHYTECCKSLCSICGPVRMRLKEVSRRNISNAFIEPQTTLPAVPRPDHKESAVKRAKTMHHFDQNGTHQVSLPVMNCSLLTDRGVSQLGQEVSIPVDMKIDSPEPVQKQSVDSNFRDSGEIYDTKIEDTEVKIQEGFGVEPTELAQVVTHSEQENLVQLEFLEVDISGRCDITLPAATKVSETKMDNPKRVVSLLDTFTAEMLREHIRSLEQHISKDKANTSETQGMEHLVDQNLCSLCGMEKLIFEASPRYCSSCYKQINPKGVYYTIRSFKSTKYGCGAKISFCGKCHGASGESIKVGGEDIRKSDLERRLNYAETDAETEWWVQCDKCKAWQHQICALFNGKRKEALQAEYICPKCYLEELERGKREPLPQSSILGASDLPKTILSDHIEQWIFQRLKQEREERARISKKSIDEVPGAEGLIIRVVSSVDKKLEVNPNFREVFKEEMYPSHFPYKSKVILLFQKIEGADVCLFGMYVQEYGLDCAFPNQRYVCISYIDSVKYFRPEIKAATGEALRTFVYHEILIGYLNYCKKCGFTSCYIWACPSLRQDYYILYCHPKTQKTPKSDKLREWYQTMIRKAMKEKVILEHTNLYDNFFVHTSECKAKVTASRLPYFDSDFWPGKADILLQEDKNESQTKGTKAVIERALRAAKRDASAGNPKDILLMHQVIFWPLIADTIHSNWHELLVCQKYIVIPICHEIVLDPILHLGEIIRPIKEDFIMIHLQHTCKYCYLPIVSGMQWICNVCKNFQLCERCYDKGQNLDMKDRHPVTSKEKHSFRLVESDGLADTDDKDKMMQSKLFDMRTGFLGFCQSEQYQFDTLRRAKHATMMILYHLHNPTAITTASSCVSCHGNMDNDQNWHCMICQDYHLCADCYHKKGASYHKHQLVSHATMADRTLQPKKQRNGKINIQMILDALLHAPKCCAPQCAYTCCLQVKKLFLHSRKCKVRAHGGCISCKKIWLLLRWHARVCQEFDCHVPRCKDLKDYTRKMRHSRSKESSSKVVSESIISPDKQLPRFFCKSGGPL</sequence>
<comment type="subcellular location">
    <subcellularLocation>
        <location evidence="6">Cell membrane</location>
        <topology evidence="6">Multi-pass membrane protein</topology>
    </subcellularLocation>
    <subcellularLocation>
        <location evidence="5">Cytoplasm</location>
    </subcellularLocation>
    <subcellularLocation>
        <location evidence="4">Endoplasmic reticulum membrane</location>
        <topology evidence="4">Multi-pass membrane protein</topology>
    </subcellularLocation>
    <subcellularLocation>
        <location evidence="3">Endosome membrane</location>
        <topology evidence="3">Multi-pass membrane protein</topology>
    </subcellularLocation>
    <subcellularLocation>
        <location evidence="2">Nucleus</location>
    </subcellularLocation>
</comment>
<feature type="transmembrane region" description="Helical" evidence="39">
    <location>
        <begin position="628"/>
        <end position="646"/>
    </location>
</feature>
<keyword evidence="12 37" id="KW-0645">Protease</keyword>